<accession>A0A511NE60</accession>
<dbReference type="AlphaFoldDB" id="A0A511NE60"/>
<dbReference type="GeneID" id="84648864"/>
<dbReference type="OrthoDB" id="1249250at2"/>
<organism evidence="1 2">
    <name type="scientific">Empedobacter brevis NBRC 14943 = ATCC 43319</name>
    <dbReference type="NCBI Taxonomy" id="1218108"/>
    <lineage>
        <taxon>Bacteria</taxon>
        <taxon>Pseudomonadati</taxon>
        <taxon>Bacteroidota</taxon>
        <taxon>Flavobacteriia</taxon>
        <taxon>Flavobacteriales</taxon>
        <taxon>Weeksellaceae</taxon>
        <taxon>Empedobacter</taxon>
    </lineage>
</organism>
<dbReference type="RefSeq" id="WP_019974108.1">
    <property type="nucleotide sequence ID" value="NZ_BJXC01000002.1"/>
</dbReference>
<sequence length="161" mass="18621">MTHTHPAFSSEKIIQIIKQEIEKHYSDKFTYAIPDWAMLSAQPEIISILSIHGEEGIQIAKQKVDFPVHFSDISSIVNYSDFLSNQMNIELEIIGYVVFYNKKIIAIKDPGYLEHLTELEENELIKFNADQKEEDLSLLYFDQNLKQVNSLEEALKSTKVK</sequence>
<reference evidence="1 2" key="1">
    <citation type="submission" date="2019-07" db="EMBL/GenBank/DDBJ databases">
        <title>Whole genome shotgun sequence of Empedobacter brevis NBRC 14943.</title>
        <authorList>
            <person name="Hosoyama A."/>
            <person name="Uohara A."/>
            <person name="Ohji S."/>
            <person name="Ichikawa N."/>
        </authorList>
    </citation>
    <scope>NUCLEOTIDE SEQUENCE [LARGE SCALE GENOMIC DNA]</scope>
    <source>
        <strain evidence="1 2">NBRC 14943</strain>
    </source>
</reference>
<gene>
    <name evidence="1" type="ORF">EB1_04010</name>
</gene>
<dbReference type="EMBL" id="BJXC01000002">
    <property type="protein sequence ID" value="GEM50611.1"/>
    <property type="molecule type" value="Genomic_DNA"/>
</dbReference>
<dbReference type="Proteomes" id="UP000321245">
    <property type="component" value="Unassembled WGS sequence"/>
</dbReference>
<keyword evidence="2" id="KW-1185">Reference proteome</keyword>
<evidence type="ECO:0000313" key="1">
    <source>
        <dbReference type="EMBL" id="GEM50611.1"/>
    </source>
</evidence>
<comment type="caution">
    <text evidence="1">The sequence shown here is derived from an EMBL/GenBank/DDBJ whole genome shotgun (WGS) entry which is preliminary data.</text>
</comment>
<proteinExistence type="predicted"/>
<dbReference type="STRING" id="1218108.GCA_000382425_00597"/>
<name>A0A511NE60_9FLAO</name>
<evidence type="ECO:0000313" key="2">
    <source>
        <dbReference type="Proteomes" id="UP000321245"/>
    </source>
</evidence>
<protein>
    <submittedName>
        <fullName evidence="1">Uncharacterized protein</fullName>
    </submittedName>
</protein>